<proteinExistence type="predicted"/>
<dbReference type="NCBIfam" id="TIGR01069">
    <property type="entry name" value="mutS2"/>
    <property type="match status" value="1"/>
</dbReference>
<evidence type="ECO:0000259" key="8">
    <source>
        <dbReference type="SMART" id="SM00533"/>
    </source>
</evidence>
<dbReference type="PANTHER" id="PTHR48466">
    <property type="entry name" value="OS10G0509000 PROTEIN-RELATED"/>
    <property type="match status" value="1"/>
</dbReference>
<dbReference type="PANTHER" id="PTHR48466:SF2">
    <property type="entry name" value="OS10G0509000 PROTEIN"/>
    <property type="match status" value="1"/>
</dbReference>
<dbReference type="STRING" id="1221500.ABE65_020890"/>
<dbReference type="InterPro" id="IPR005747">
    <property type="entry name" value="MutS2"/>
</dbReference>
<dbReference type="Proteomes" id="UP000076623">
    <property type="component" value="Chromosome"/>
</dbReference>
<feature type="domain" description="DNA mismatch repair protein MutS core" evidence="8">
    <location>
        <begin position="5"/>
        <end position="311"/>
    </location>
</feature>
<evidence type="ECO:0000256" key="4">
    <source>
        <dbReference type="ARBA" id="ARBA00022840"/>
    </source>
</evidence>
<keyword evidence="2" id="KW-0547">Nucleotide-binding</keyword>
<keyword evidence="1" id="KW-0699">rRNA-binding</keyword>
<evidence type="ECO:0000256" key="3">
    <source>
        <dbReference type="ARBA" id="ARBA00022801"/>
    </source>
</evidence>
<dbReference type="Pfam" id="PF00488">
    <property type="entry name" value="MutS_V"/>
    <property type="match status" value="1"/>
</dbReference>
<evidence type="ECO:0000256" key="7">
    <source>
        <dbReference type="SAM" id="MobiDB-lite"/>
    </source>
</evidence>
<dbReference type="InterPro" id="IPR027417">
    <property type="entry name" value="P-loop_NTPase"/>
</dbReference>
<sequence>MNTQTINMLEYNKIKEQLASHALNKATKEQIEKLQPSSNLSVIQSWMLDTTEAKRILEKSASVPIANLNGLEQVLEIPKKGLNLSPEQLTLIFGLLENVSRMQRFMKDKASVGPSVSSYAYSMFDLSDLKEEIYRCIRNGRVDDHASKALLKVRKKITVVEERIKSKLDNMMKSSVYRDMLQDQIVSMRDGRYVIPVKSKYKRNIDGQVLDSSSSGATVYIEPHDIRKLQTEISMLRAEEEIEISMILGVLTGMVASYERELHITIEAMIHYDFIFAKAKYSRTLDAKSVALNQENRIKIVNGKHPLIGEKCVPLHFNLGINYQSLIITGPNTGGKTVAIKTVGLLTLMVQIGLHVPVDEGSEFAVFRDVFVDIGDGQSIEQSLSTFSSHMTTIISILKDAGPQDLVILDELGAGTDPSEGMGLAVAILERLYSKGSMILATTHYSEIKEFASVTPGFENGSMDFNLETLQPTYSLIIGKAGKSQAFSIAKKLGMDDEIIHRAQLISGKESYPHVDKDDSSMFSTDEFIQHKNLRDKAQSKVKKYQEKPLKTGEQLGEVFHIGDRVFVSSLKAAGIVYKLENDHGELGVLVGESKHIIHKKRLKLHIESKMLYPDNYDMDIVFESKENRKKNNSMNKRHIEGLSIEREDH</sequence>
<dbReference type="GO" id="GO:0005524">
    <property type="term" value="F:ATP binding"/>
    <property type="evidence" value="ECO:0007669"/>
    <property type="project" value="UniProtKB-KW"/>
</dbReference>
<dbReference type="SUPFAM" id="SSF48334">
    <property type="entry name" value="DNA repair protein MutS, domain III"/>
    <property type="match status" value="1"/>
</dbReference>
<dbReference type="KEGG" id="fpn:ABE65_020890"/>
<evidence type="ECO:0008006" key="12">
    <source>
        <dbReference type="Google" id="ProtNLM"/>
    </source>
</evidence>
<dbReference type="GO" id="GO:0045910">
    <property type="term" value="P:negative regulation of DNA recombination"/>
    <property type="evidence" value="ECO:0007669"/>
    <property type="project" value="InterPro"/>
</dbReference>
<name>A0A160IS22_9BACL</name>
<feature type="compositionally biased region" description="Basic and acidic residues" evidence="7">
    <location>
        <begin position="638"/>
        <end position="650"/>
    </location>
</feature>
<feature type="domain" description="DNA mismatch repair proteins mutS family" evidence="9">
    <location>
        <begin position="323"/>
        <end position="508"/>
    </location>
</feature>
<dbReference type="EMBL" id="CP015378">
    <property type="protein sequence ID" value="ANC79127.1"/>
    <property type="molecule type" value="Genomic_DNA"/>
</dbReference>
<protein>
    <recommendedName>
        <fullName evidence="12">Endonuclease MutS2</fullName>
    </recommendedName>
</protein>
<reference evidence="10 11" key="1">
    <citation type="submission" date="2016-04" db="EMBL/GenBank/DDBJ databases">
        <title>Complete genome sequence of Fictibacillus phosphorivorans G25-29, a strain toxic to nematodes.</title>
        <authorList>
            <person name="Zheng Z."/>
        </authorList>
    </citation>
    <scope>NUCLEOTIDE SEQUENCE [LARGE SCALE GENOMIC DNA]</scope>
    <source>
        <strain evidence="10 11">G25-29</strain>
    </source>
</reference>
<dbReference type="AlphaFoldDB" id="A0A160IS22"/>
<gene>
    <name evidence="10" type="ORF">ABE65_020890</name>
</gene>
<dbReference type="InterPro" id="IPR045076">
    <property type="entry name" value="MutS"/>
</dbReference>
<dbReference type="InterPro" id="IPR000432">
    <property type="entry name" value="DNA_mismatch_repair_MutS_C"/>
</dbReference>
<evidence type="ECO:0000313" key="11">
    <source>
        <dbReference type="Proteomes" id="UP000076623"/>
    </source>
</evidence>
<dbReference type="GO" id="GO:0030983">
    <property type="term" value="F:mismatched DNA binding"/>
    <property type="evidence" value="ECO:0007669"/>
    <property type="project" value="InterPro"/>
</dbReference>
<dbReference type="FunFam" id="3.40.50.300:FF:000830">
    <property type="entry name" value="Endonuclease MutS2"/>
    <property type="match status" value="1"/>
</dbReference>
<keyword evidence="5" id="KW-0694">RNA-binding</keyword>
<dbReference type="RefSeq" id="WP_082861540.1">
    <property type="nucleotide sequence ID" value="NZ_CP015378.1"/>
</dbReference>
<dbReference type="PIRSF" id="PIRSF005814">
    <property type="entry name" value="MutS_YshD"/>
    <property type="match status" value="1"/>
</dbReference>
<feature type="region of interest" description="Disordered" evidence="7">
    <location>
        <begin position="629"/>
        <end position="650"/>
    </location>
</feature>
<organism evidence="10 11">
    <name type="scientific">Fictibacillus phosphorivorans</name>
    <dbReference type="NCBI Taxonomy" id="1221500"/>
    <lineage>
        <taxon>Bacteria</taxon>
        <taxon>Bacillati</taxon>
        <taxon>Bacillota</taxon>
        <taxon>Bacilli</taxon>
        <taxon>Bacillales</taxon>
        <taxon>Fictibacillaceae</taxon>
        <taxon>Fictibacillus</taxon>
    </lineage>
</organism>
<dbReference type="GO" id="GO:0016887">
    <property type="term" value="F:ATP hydrolysis activity"/>
    <property type="evidence" value="ECO:0007669"/>
    <property type="project" value="InterPro"/>
</dbReference>
<dbReference type="GO" id="GO:0140664">
    <property type="term" value="F:ATP-dependent DNA damage sensor activity"/>
    <property type="evidence" value="ECO:0007669"/>
    <property type="project" value="InterPro"/>
</dbReference>
<keyword evidence="3" id="KW-0378">Hydrolase</keyword>
<evidence type="ECO:0000256" key="5">
    <source>
        <dbReference type="ARBA" id="ARBA00022884"/>
    </source>
</evidence>
<evidence type="ECO:0000256" key="6">
    <source>
        <dbReference type="ARBA" id="ARBA00023125"/>
    </source>
</evidence>
<keyword evidence="6" id="KW-0238">DNA-binding</keyword>
<evidence type="ECO:0000256" key="2">
    <source>
        <dbReference type="ARBA" id="ARBA00022741"/>
    </source>
</evidence>
<dbReference type="GO" id="GO:0019843">
    <property type="term" value="F:rRNA binding"/>
    <property type="evidence" value="ECO:0007669"/>
    <property type="project" value="UniProtKB-KW"/>
</dbReference>
<evidence type="ECO:0000313" key="10">
    <source>
        <dbReference type="EMBL" id="ANC79127.1"/>
    </source>
</evidence>
<dbReference type="InterPro" id="IPR007696">
    <property type="entry name" value="DNA_mismatch_repair_MutS_core"/>
</dbReference>
<dbReference type="GO" id="GO:0004519">
    <property type="term" value="F:endonuclease activity"/>
    <property type="evidence" value="ECO:0007669"/>
    <property type="project" value="InterPro"/>
</dbReference>
<dbReference type="InterPro" id="IPR036187">
    <property type="entry name" value="DNA_mismatch_repair_MutS_sf"/>
</dbReference>
<evidence type="ECO:0000256" key="1">
    <source>
        <dbReference type="ARBA" id="ARBA00022730"/>
    </source>
</evidence>
<dbReference type="SUPFAM" id="SSF52540">
    <property type="entry name" value="P-loop containing nucleoside triphosphate hydrolases"/>
    <property type="match status" value="1"/>
</dbReference>
<evidence type="ECO:0000259" key="9">
    <source>
        <dbReference type="SMART" id="SM00534"/>
    </source>
</evidence>
<dbReference type="SMART" id="SM00533">
    <property type="entry name" value="MUTSd"/>
    <property type="match status" value="1"/>
</dbReference>
<keyword evidence="11" id="KW-1185">Reference proteome</keyword>
<dbReference type="GO" id="GO:0006298">
    <property type="term" value="P:mismatch repair"/>
    <property type="evidence" value="ECO:0007669"/>
    <property type="project" value="InterPro"/>
</dbReference>
<keyword evidence="4" id="KW-0067">ATP-binding</keyword>
<accession>A0A160IS22</accession>
<dbReference type="SMART" id="SM00534">
    <property type="entry name" value="MUTSac"/>
    <property type="match status" value="1"/>
</dbReference>
<dbReference type="Gene3D" id="3.40.50.300">
    <property type="entry name" value="P-loop containing nucleotide triphosphate hydrolases"/>
    <property type="match status" value="1"/>
</dbReference>